<keyword evidence="5" id="KW-1185">Reference proteome</keyword>
<name>A0A1T2XC63_9BACL</name>
<dbReference type="Proteomes" id="UP000190188">
    <property type="component" value="Unassembled WGS sequence"/>
</dbReference>
<dbReference type="InterPro" id="IPR050748">
    <property type="entry name" value="Glycosyltrans_8_dom-fam"/>
</dbReference>
<dbReference type="RefSeq" id="WP_078499160.1">
    <property type="nucleotide sequence ID" value="NZ_MSZX01000005.1"/>
</dbReference>
<keyword evidence="3" id="KW-0479">Metal-binding</keyword>
<dbReference type="Pfam" id="PF01501">
    <property type="entry name" value="Glyco_transf_8"/>
    <property type="match status" value="1"/>
</dbReference>
<sequence>MIELALAFNDIDGSYAAHAAVVLSSVFRNTKSQMNIHILHDETLSEENKQKLVKLTTNYKHDIHFYPITFSADFLEASAGVSAIGKWTMASMYRLLLPTLIPASKVIYLDCDVLVNMDIKELWETDLGSYYLAAVQDQGVQGVADMVIACGLNPENYFNSGVILFGLDNIRQKMNWHEDMLNFLRNFPMTAMPDQDVLNSGFGGNYLPLDERYNFTNSSGNDHDLNHKIIHFAGEVKGWDAHSPGYHLYQEYFNLTPWMNHTIGHSVKDKVKRKITKSKSKGKTVGSRFLGLKGRRVRKSTLGKLRLARRSKIIKTKKRTKMIWTPLNKITPVKRRKTRKLIVPRTRRKVLQR</sequence>
<evidence type="ECO:0000313" key="5">
    <source>
        <dbReference type="Proteomes" id="UP000190188"/>
    </source>
</evidence>
<dbReference type="PANTHER" id="PTHR13778">
    <property type="entry name" value="GLYCOSYLTRANSFERASE 8 DOMAIN-CONTAINING PROTEIN"/>
    <property type="match status" value="1"/>
</dbReference>
<organism evidence="4 5">
    <name type="scientific">Paenibacillus selenitireducens</name>
    <dbReference type="NCBI Taxonomy" id="1324314"/>
    <lineage>
        <taxon>Bacteria</taxon>
        <taxon>Bacillati</taxon>
        <taxon>Bacillota</taxon>
        <taxon>Bacilli</taxon>
        <taxon>Bacillales</taxon>
        <taxon>Paenibacillaceae</taxon>
        <taxon>Paenibacillus</taxon>
    </lineage>
</organism>
<evidence type="ECO:0000256" key="2">
    <source>
        <dbReference type="ARBA" id="ARBA00022679"/>
    </source>
</evidence>
<dbReference type="GO" id="GO:0046872">
    <property type="term" value="F:metal ion binding"/>
    <property type="evidence" value="ECO:0007669"/>
    <property type="project" value="UniProtKB-KW"/>
</dbReference>
<dbReference type="PANTHER" id="PTHR13778:SF47">
    <property type="entry name" value="LIPOPOLYSACCHARIDE 1,3-GALACTOSYLTRANSFERASE"/>
    <property type="match status" value="1"/>
</dbReference>
<evidence type="ECO:0000256" key="1">
    <source>
        <dbReference type="ARBA" id="ARBA00022676"/>
    </source>
</evidence>
<dbReference type="EMBL" id="MSZX01000005">
    <property type="protein sequence ID" value="OPA77418.1"/>
    <property type="molecule type" value="Genomic_DNA"/>
</dbReference>
<proteinExistence type="predicted"/>
<dbReference type="GO" id="GO:0016757">
    <property type="term" value="F:glycosyltransferase activity"/>
    <property type="evidence" value="ECO:0007669"/>
    <property type="project" value="UniProtKB-KW"/>
</dbReference>
<dbReference type="OrthoDB" id="5672604at2"/>
<protein>
    <recommendedName>
        <fullName evidence="6">Glycosyl transferase</fullName>
    </recommendedName>
</protein>
<dbReference type="CDD" id="cd04194">
    <property type="entry name" value="GT8_A4GalT_like"/>
    <property type="match status" value="1"/>
</dbReference>
<dbReference type="STRING" id="1324314.BVG16_13235"/>
<dbReference type="InterPro" id="IPR002495">
    <property type="entry name" value="Glyco_trans_8"/>
</dbReference>
<gene>
    <name evidence="4" type="ORF">BVG16_13235</name>
</gene>
<evidence type="ECO:0000313" key="4">
    <source>
        <dbReference type="EMBL" id="OPA77418.1"/>
    </source>
</evidence>
<dbReference type="AlphaFoldDB" id="A0A1T2XC63"/>
<keyword evidence="2" id="KW-0808">Transferase</keyword>
<dbReference type="Gene3D" id="3.90.550.10">
    <property type="entry name" value="Spore Coat Polysaccharide Biosynthesis Protein SpsA, Chain A"/>
    <property type="match status" value="1"/>
</dbReference>
<keyword evidence="1" id="KW-0328">Glycosyltransferase</keyword>
<dbReference type="SUPFAM" id="SSF53448">
    <property type="entry name" value="Nucleotide-diphospho-sugar transferases"/>
    <property type="match status" value="1"/>
</dbReference>
<comment type="caution">
    <text evidence="4">The sequence shown here is derived from an EMBL/GenBank/DDBJ whole genome shotgun (WGS) entry which is preliminary data.</text>
</comment>
<dbReference type="InterPro" id="IPR029044">
    <property type="entry name" value="Nucleotide-diphossugar_trans"/>
</dbReference>
<accession>A0A1T2XC63</accession>
<evidence type="ECO:0008006" key="6">
    <source>
        <dbReference type="Google" id="ProtNLM"/>
    </source>
</evidence>
<reference evidence="4 5" key="1">
    <citation type="submission" date="2017-01" db="EMBL/GenBank/DDBJ databases">
        <title>Genome analysis of Paenibacillus selenitrireducens ES3-24.</title>
        <authorList>
            <person name="Xu D."/>
            <person name="Yao R."/>
            <person name="Zheng S."/>
        </authorList>
    </citation>
    <scope>NUCLEOTIDE SEQUENCE [LARGE SCALE GENOMIC DNA]</scope>
    <source>
        <strain evidence="4 5">ES3-24</strain>
    </source>
</reference>
<evidence type="ECO:0000256" key="3">
    <source>
        <dbReference type="ARBA" id="ARBA00022723"/>
    </source>
</evidence>